<dbReference type="EMBL" id="GEEE01003556">
    <property type="protein sequence ID" value="JAP59669.1"/>
    <property type="molecule type" value="Transcribed_RNA"/>
</dbReference>
<name>A0A0V0J1Z6_SCHSO</name>
<dbReference type="EMBL" id="GEEE01009965">
    <property type="protein sequence ID" value="JAP53260.1"/>
    <property type="molecule type" value="Transcribed_RNA"/>
</dbReference>
<protein>
    <submittedName>
        <fullName evidence="2">Uncharacterized protein</fullName>
    </submittedName>
</protein>
<feature type="compositionally biased region" description="Basic and acidic residues" evidence="1">
    <location>
        <begin position="172"/>
        <end position="188"/>
    </location>
</feature>
<evidence type="ECO:0000313" key="2">
    <source>
        <dbReference type="EMBL" id="JAP59669.1"/>
    </source>
</evidence>
<proteinExistence type="predicted"/>
<accession>A0A0V0J1Z6</accession>
<reference evidence="2" key="1">
    <citation type="submission" date="2016-01" db="EMBL/GenBank/DDBJ databases">
        <title>Reference transcriptome for the parasite Schistocephalus solidus: insights into the molecular evolution of parasitism.</title>
        <authorList>
            <person name="Hebert F.O."/>
            <person name="Grambauer S."/>
            <person name="Barber I."/>
            <person name="Landry C.R."/>
            <person name="Aubin-Horth N."/>
        </authorList>
    </citation>
    <scope>NUCLEOTIDE SEQUENCE</scope>
</reference>
<dbReference type="EMBL" id="GEEE01014736">
    <property type="protein sequence ID" value="JAP48489.1"/>
    <property type="molecule type" value="Transcribed_RNA"/>
</dbReference>
<gene>
    <name evidence="2" type="ORF">TR165214</name>
</gene>
<dbReference type="EMBL" id="GEEE01009471">
    <property type="protein sequence ID" value="JAP53754.1"/>
    <property type="molecule type" value="Transcribed_RNA"/>
</dbReference>
<dbReference type="EMBL" id="GEEE01024113">
    <property type="protein sequence ID" value="JAP39112.1"/>
    <property type="molecule type" value="Transcribed_RNA"/>
</dbReference>
<dbReference type="AlphaFoldDB" id="A0A0V0J1Z6"/>
<feature type="compositionally biased region" description="Pro residues" evidence="1">
    <location>
        <begin position="136"/>
        <end position="152"/>
    </location>
</feature>
<organism evidence="2">
    <name type="scientific">Schistocephalus solidus</name>
    <name type="common">Tapeworm</name>
    <dbReference type="NCBI Taxonomy" id="70667"/>
    <lineage>
        <taxon>Eukaryota</taxon>
        <taxon>Metazoa</taxon>
        <taxon>Spiralia</taxon>
        <taxon>Lophotrochozoa</taxon>
        <taxon>Platyhelminthes</taxon>
        <taxon>Cestoda</taxon>
        <taxon>Eucestoda</taxon>
        <taxon>Diphyllobothriidea</taxon>
        <taxon>Diphyllobothriidae</taxon>
        <taxon>Schistocephalus</taxon>
    </lineage>
</organism>
<dbReference type="EMBL" id="GEEE01011011">
    <property type="protein sequence ID" value="JAP52214.1"/>
    <property type="molecule type" value="Transcribed_RNA"/>
</dbReference>
<sequence>METAEVQPGIEPEVDAGVVERLSSFLKDITKANEVLTLSVSELSSMLFVELNELAVLYKNLGLKPPSEISAANVEQWVEKFLTAIHRGDIPASASPSLEYDDPSGDITSGTDTETDLREHDNDDATGQIIKHESPLKPPPSPPKSESPPPVPTQKSLKPSPPSSPPLIIQKPEAEKLAKREEVGPKPIEDDDAAFRFFAHHVGQTLKREHKSRLGQPVSQTWLEGKLLEKWNSLPESEKVTWERASRLSR</sequence>
<dbReference type="EMBL" id="GEEE01016079">
    <property type="protein sequence ID" value="JAP47146.1"/>
    <property type="molecule type" value="Transcribed_RNA"/>
</dbReference>
<evidence type="ECO:0000256" key="1">
    <source>
        <dbReference type="SAM" id="MobiDB-lite"/>
    </source>
</evidence>
<feature type="region of interest" description="Disordered" evidence="1">
    <location>
        <begin position="91"/>
        <end position="188"/>
    </location>
</feature>